<protein>
    <recommendedName>
        <fullName evidence="3">Histone H1-like protein Hc1</fullName>
    </recommendedName>
</protein>
<proteinExistence type="predicted"/>
<gene>
    <name evidence="2" type="ORF">MNBD_IGNAVI01-300</name>
</gene>
<dbReference type="InterPro" id="IPR010886">
    <property type="entry name" value="Hc1"/>
</dbReference>
<sequence length="62" mass="7172">MNQSYQDLLDHLKSMETDVQKFYDKGQAAAGTRIRKSLSELKKKAQDMRNEIQQIKSERKGG</sequence>
<evidence type="ECO:0008006" key="3">
    <source>
        <dbReference type="Google" id="ProtNLM"/>
    </source>
</evidence>
<reference evidence="2" key="1">
    <citation type="submission" date="2018-06" db="EMBL/GenBank/DDBJ databases">
        <authorList>
            <person name="Zhirakovskaya E."/>
        </authorList>
    </citation>
    <scope>NUCLEOTIDE SEQUENCE</scope>
</reference>
<evidence type="ECO:0000256" key="1">
    <source>
        <dbReference type="SAM" id="MobiDB-lite"/>
    </source>
</evidence>
<dbReference type="GO" id="GO:0030527">
    <property type="term" value="F:structural constituent of chromatin"/>
    <property type="evidence" value="ECO:0007669"/>
    <property type="project" value="InterPro"/>
</dbReference>
<dbReference type="EMBL" id="UOGD01000253">
    <property type="protein sequence ID" value="VAX23464.1"/>
    <property type="molecule type" value="Genomic_DNA"/>
</dbReference>
<dbReference type="AlphaFoldDB" id="A0A3B1CHM8"/>
<feature type="region of interest" description="Disordered" evidence="1">
    <location>
        <begin position="43"/>
        <end position="62"/>
    </location>
</feature>
<name>A0A3B1CHM8_9ZZZZ</name>
<accession>A0A3B1CHM8</accession>
<organism evidence="2">
    <name type="scientific">hydrothermal vent metagenome</name>
    <dbReference type="NCBI Taxonomy" id="652676"/>
    <lineage>
        <taxon>unclassified sequences</taxon>
        <taxon>metagenomes</taxon>
        <taxon>ecological metagenomes</taxon>
    </lineage>
</organism>
<evidence type="ECO:0000313" key="2">
    <source>
        <dbReference type="EMBL" id="VAX23464.1"/>
    </source>
</evidence>
<dbReference type="Pfam" id="PF07432">
    <property type="entry name" value="Hc1"/>
    <property type="match status" value="1"/>
</dbReference>
<dbReference type="GO" id="GO:0003677">
    <property type="term" value="F:DNA binding"/>
    <property type="evidence" value="ECO:0007669"/>
    <property type="project" value="InterPro"/>
</dbReference>